<dbReference type="Pfam" id="PF06580">
    <property type="entry name" value="His_kinase"/>
    <property type="match status" value="1"/>
</dbReference>
<dbReference type="EMBL" id="QXED01000003">
    <property type="protein sequence ID" value="RIV23937.1"/>
    <property type="molecule type" value="Genomic_DNA"/>
</dbReference>
<evidence type="ECO:0000259" key="3">
    <source>
        <dbReference type="Pfam" id="PF06580"/>
    </source>
</evidence>
<dbReference type="PANTHER" id="PTHR34220">
    <property type="entry name" value="SENSOR HISTIDINE KINASE YPDA"/>
    <property type="match status" value="1"/>
</dbReference>
<sequence>MKALQLNRLPIPLAVALIAGLFSSFQRLVFFTSLEWLYVGYAFAYNFMFSLFLWWLADGLGKRLRLWQKIILVYLIGFIVMSAVSYTFYQWSNQWILPVRLTDRRNPGQDIAPYLFQIQPLRSFTLITAVLLIQYTMQLLGEKQRIQLENERLKRENLNAQLEAIRQQINPHFFFNTLNTLKTLVKANKPEALPYIIQLSNVFRYLLRLQQQPWVTLDEELQFLKAYLFLLEIRFGDGLLVQVAVPETILTTRIPPATLQLLVENAVKHNVVSAARPLRIQIEQVDDQHVRVENNLQPKRTPEPSNEYGLQSLNNRYTYLCGQGIEVDQTDTSFRVLLPLLDCEPPHENAHH</sequence>
<keyword evidence="2" id="KW-0472">Membrane</keyword>
<dbReference type="Gene3D" id="3.30.565.10">
    <property type="entry name" value="Histidine kinase-like ATPase, C-terminal domain"/>
    <property type="match status" value="1"/>
</dbReference>
<dbReference type="GO" id="GO:0000155">
    <property type="term" value="F:phosphorelay sensor kinase activity"/>
    <property type="evidence" value="ECO:0007669"/>
    <property type="project" value="InterPro"/>
</dbReference>
<evidence type="ECO:0000256" key="2">
    <source>
        <dbReference type="SAM" id="Phobius"/>
    </source>
</evidence>
<dbReference type="AlphaFoldDB" id="A0A418MC41"/>
<proteinExistence type="predicted"/>
<feature type="transmembrane region" description="Helical" evidence="2">
    <location>
        <begin position="36"/>
        <end position="57"/>
    </location>
</feature>
<dbReference type="OrthoDB" id="927174at2"/>
<reference evidence="4 5" key="1">
    <citation type="submission" date="2018-08" db="EMBL/GenBank/DDBJ databases">
        <title>Fibrisoma montanum sp. nov., isolated from Danxia mountain soil.</title>
        <authorList>
            <person name="Huang Y."/>
        </authorList>
    </citation>
    <scope>NUCLEOTIDE SEQUENCE [LARGE SCALE GENOMIC DNA]</scope>
    <source>
        <strain evidence="4 5">HYT19</strain>
    </source>
</reference>
<feature type="coiled-coil region" evidence="1">
    <location>
        <begin position="136"/>
        <end position="170"/>
    </location>
</feature>
<evidence type="ECO:0000313" key="5">
    <source>
        <dbReference type="Proteomes" id="UP000283523"/>
    </source>
</evidence>
<dbReference type="PANTHER" id="PTHR34220:SF7">
    <property type="entry name" value="SENSOR HISTIDINE KINASE YPDA"/>
    <property type="match status" value="1"/>
</dbReference>
<keyword evidence="2" id="KW-0812">Transmembrane</keyword>
<keyword evidence="2" id="KW-1133">Transmembrane helix</keyword>
<dbReference type="GO" id="GO:0016020">
    <property type="term" value="C:membrane"/>
    <property type="evidence" value="ECO:0007669"/>
    <property type="project" value="InterPro"/>
</dbReference>
<protein>
    <recommendedName>
        <fullName evidence="3">Signal transduction histidine kinase internal region domain-containing protein</fullName>
    </recommendedName>
</protein>
<feature type="domain" description="Signal transduction histidine kinase internal region" evidence="3">
    <location>
        <begin position="160"/>
        <end position="238"/>
    </location>
</feature>
<comment type="caution">
    <text evidence="4">The sequence shown here is derived from an EMBL/GenBank/DDBJ whole genome shotgun (WGS) entry which is preliminary data.</text>
</comment>
<gene>
    <name evidence="4" type="ORF">DYU11_13310</name>
</gene>
<dbReference type="InterPro" id="IPR036890">
    <property type="entry name" value="HATPase_C_sf"/>
</dbReference>
<dbReference type="InterPro" id="IPR050640">
    <property type="entry name" value="Bact_2-comp_sensor_kinase"/>
</dbReference>
<accession>A0A418MC41</accession>
<keyword evidence="1" id="KW-0175">Coiled coil</keyword>
<dbReference type="RefSeq" id="WP_119668153.1">
    <property type="nucleotide sequence ID" value="NZ_QXED01000003.1"/>
</dbReference>
<feature type="transmembrane region" description="Helical" evidence="2">
    <location>
        <begin position="69"/>
        <end position="91"/>
    </location>
</feature>
<keyword evidence="5" id="KW-1185">Reference proteome</keyword>
<evidence type="ECO:0000256" key="1">
    <source>
        <dbReference type="SAM" id="Coils"/>
    </source>
</evidence>
<organism evidence="4 5">
    <name type="scientific">Fibrisoma montanum</name>
    <dbReference type="NCBI Taxonomy" id="2305895"/>
    <lineage>
        <taxon>Bacteria</taxon>
        <taxon>Pseudomonadati</taxon>
        <taxon>Bacteroidota</taxon>
        <taxon>Cytophagia</taxon>
        <taxon>Cytophagales</taxon>
        <taxon>Spirosomataceae</taxon>
        <taxon>Fibrisoma</taxon>
    </lineage>
</organism>
<name>A0A418MC41_9BACT</name>
<dbReference type="Proteomes" id="UP000283523">
    <property type="component" value="Unassembled WGS sequence"/>
</dbReference>
<feature type="transmembrane region" description="Helical" evidence="2">
    <location>
        <begin position="12"/>
        <end position="30"/>
    </location>
</feature>
<evidence type="ECO:0000313" key="4">
    <source>
        <dbReference type="EMBL" id="RIV23937.1"/>
    </source>
</evidence>
<dbReference type="InterPro" id="IPR010559">
    <property type="entry name" value="Sig_transdc_His_kin_internal"/>
</dbReference>